<dbReference type="InterPro" id="IPR030392">
    <property type="entry name" value="S74_ICA"/>
</dbReference>
<keyword evidence="5" id="KW-1185">Reference proteome</keyword>
<keyword evidence="1" id="KW-0175">Coiled coil</keyword>
<accession>A0ABU5D6V0</accession>
<feature type="coiled-coil region" evidence="1">
    <location>
        <begin position="97"/>
        <end position="124"/>
    </location>
</feature>
<feature type="signal peptide" evidence="2">
    <location>
        <begin position="1"/>
        <end position="21"/>
    </location>
</feature>
<dbReference type="Pfam" id="PF13884">
    <property type="entry name" value="Peptidase_S74"/>
    <property type="match status" value="1"/>
</dbReference>
<name>A0ABU5D6V0_9ENTR</name>
<organism evidence="4 5">
    <name type="scientific">Enterobacter chinensis</name>
    <dbReference type="NCBI Taxonomy" id="3030997"/>
    <lineage>
        <taxon>Bacteria</taxon>
        <taxon>Pseudomonadati</taxon>
        <taxon>Pseudomonadota</taxon>
        <taxon>Gammaproteobacteria</taxon>
        <taxon>Enterobacterales</taxon>
        <taxon>Enterobacteriaceae</taxon>
        <taxon>Enterobacter</taxon>
    </lineage>
</organism>
<feature type="chain" id="PRO_5046393724" evidence="2">
    <location>
        <begin position="22"/>
        <end position="126"/>
    </location>
</feature>
<proteinExistence type="predicted"/>
<evidence type="ECO:0000256" key="1">
    <source>
        <dbReference type="SAM" id="Coils"/>
    </source>
</evidence>
<reference evidence="4 5" key="1">
    <citation type="submission" date="2023-02" db="EMBL/GenBank/DDBJ databases">
        <title>The draft genomes of Enterobacter strains.</title>
        <authorList>
            <person name="He Y."/>
            <person name="Feng Y."/>
            <person name="Zong Z."/>
        </authorList>
    </citation>
    <scope>NUCLEOTIDE SEQUENCE [LARGE SCALE GENOMIC DNA]</scope>
    <source>
        <strain evidence="4 5">170198</strain>
    </source>
</reference>
<dbReference type="RefSeq" id="WP_320387209.1">
    <property type="nucleotide sequence ID" value="NZ_JARDVI010000006.1"/>
</dbReference>
<comment type="caution">
    <text evidence="4">The sequence shown here is derived from an EMBL/GenBank/DDBJ whole genome shotgun (WGS) entry which is preliminary data.</text>
</comment>
<gene>
    <name evidence="4" type="ORF">PYW49_18875</name>
</gene>
<dbReference type="PROSITE" id="PS51688">
    <property type="entry name" value="ICA"/>
    <property type="match status" value="1"/>
</dbReference>
<sequence>MLLKKAAFVIIPLIFSSSALADLGGRCCPFSDENLKEDIRPLEGSLDKILQLEGVSYTWKENKSQDVGLIAQNVEKVYPELVKTEDGKKQVDYQKLVAPLIEALREQQNEIKALKADVAQCALKNK</sequence>
<protein>
    <submittedName>
        <fullName evidence="4">Tail fiber domain-containing protein</fullName>
    </submittedName>
</protein>
<evidence type="ECO:0000256" key="2">
    <source>
        <dbReference type="SAM" id="SignalP"/>
    </source>
</evidence>
<evidence type="ECO:0000259" key="3">
    <source>
        <dbReference type="PROSITE" id="PS51688"/>
    </source>
</evidence>
<evidence type="ECO:0000313" key="5">
    <source>
        <dbReference type="Proteomes" id="UP001270266"/>
    </source>
</evidence>
<dbReference type="Proteomes" id="UP001270266">
    <property type="component" value="Unassembled WGS sequence"/>
</dbReference>
<evidence type="ECO:0000313" key="4">
    <source>
        <dbReference type="EMBL" id="MDY0419715.1"/>
    </source>
</evidence>
<keyword evidence="2" id="KW-0732">Signal</keyword>
<dbReference type="EMBL" id="JARDVI010000006">
    <property type="protein sequence ID" value="MDY0419715.1"/>
    <property type="molecule type" value="Genomic_DNA"/>
</dbReference>
<feature type="domain" description="Peptidase S74" evidence="3">
    <location>
        <begin position="31"/>
        <end position="118"/>
    </location>
</feature>